<dbReference type="PANTHER" id="PTHR12782">
    <property type="entry name" value="MICROSOMAL PROSTAGLANDIN E SYNTHASE-2"/>
    <property type="match status" value="1"/>
</dbReference>
<evidence type="ECO:0000259" key="5">
    <source>
        <dbReference type="Pfam" id="PF00462"/>
    </source>
</evidence>
<evidence type="ECO:0000256" key="3">
    <source>
        <dbReference type="ARBA" id="ARBA00023098"/>
    </source>
</evidence>
<dbReference type="PROSITE" id="PS51354">
    <property type="entry name" value="GLUTAREDOXIN_2"/>
    <property type="match status" value="1"/>
</dbReference>
<dbReference type="InterPro" id="IPR034334">
    <property type="entry name" value="PGES2"/>
</dbReference>
<evidence type="ECO:0000256" key="2">
    <source>
        <dbReference type="ARBA" id="ARBA00007409"/>
    </source>
</evidence>
<proteinExistence type="inferred from homology"/>
<dbReference type="SFLD" id="SFLDG01182">
    <property type="entry name" value="Prostaglandin_E_synthase_like"/>
    <property type="match status" value="1"/>
</dbReference>
<dbReference type="InterPro" id="IPR034335">
    <property type="entry name" value="PGES2_C"/>
</dbReference>
<dbReference type="SUPFAM" id="SSF47616">
    <property type="entry name" value="GST C-terminal domain-like"/>
    <property type="match status" value="1"/>
</dbReference>
<protein>
    <submittedName>
        <fullName evidence="6">Prostaglandin E synthase 2</fullName>
    </submittedName>
</protein>
<dbReference type="PANTHER" id="PTHR12782:SF5">
    <property type="entry name" value="PROSTAGLANDIN E SYNTHASE 2"/>
    <property type="match status" value="1"/>
</dbReference>
<keyword evidence="7" id="KW-1185">Reference proteome</keyword>
<dbReference type="InterPro" id="IPR002109">
    <property type="entry name" value="Glutaredoxin"/>
</dbReference>
<dbReference type="Proteomes" id="UP000250275">
    <property type="component" value="Unassembled WGS sequence"/>
</dbReference>
<dbReference type="UniPathway" id="UPA00662"/>
<dbReference type="SUPFAM" id="SSF52833">
    <property type="entry name" value="Thioredoxin-like"/>
    <property type="match status" value="1"/>
</dbReference>
<dbReference type="Gene3D" id="1.20.1050.10">
    <property type="match status" value="1"/>
</dbReference>
<dbReference type="SFLD" id="SFLDS00019">
    <property type="entry name" value="Glutathione_Transferase_(cytos"/>
    <property type="match status" value="1"/>
</dbReference>
<dbReference type="Gene3D" id="6.20.200.30">
    <property type="match status" value="1"/>
</dbReference>
<comment type="function">
    <text evidence="1">Has a glutathione-disulfide oxidoreductase activity in the presence of NADPH and glutathione reductase. Reduces low molecular weight disulfides and proteins.</text>
</comment>
<dbReference type="InterPro" id="IPR040079">
    <property type="entry name" value="Glutathione_S-Trfase"/>
</dbReference>
<evidence type="ECO:0000313" key="7">
    <source>
        <dbReference type="Proteomes" id="UP000250275"/>
    </source>
</evidence>
<dbReference type="CDD" id="cd03197">
    <property type="entry name" value="GST_C_mPGES2"/>
    <property type="match status" value="1"/>
</dbReference>
<dbReference type="GO" id="GO:0001516">
    <property type="term" value="P:prostaglandin biosynthetic process"/>
    <property type="evidence" value="ECO:0007669"/>
    <property type="project" value="UniProtKB-UniPathway"/>
</dbReference>
<dbReference type="GO" id="GO:0050220">
    <property type="term" value="F:prostaglandin-E synthase activity"/>
    <property type="evidence" value="ECO:0007669"/>
    <property type="project" value="InterPro"/>
</dbReference>
<keyword evidence="4" id="KW-0472">Membrane</keyword>
<dbReference type="PROSITE" id="PS00195">
    <property type="entry name" value="GLUTAREDOXIN_1"/>
    <property type="match status" value="1"/>
</dbReference>
<evidence type="ECO:0000256" key="1">
    <source>
        <dbReference type="ARBA" id="ARBA00002549"/>
    </source>
</evidence>
<reference evidence="6 7" key="1">
    <citation type="submission" date="2015-07" db="EMBL/GenBank/DDBJ databases">
        <title>The genome of Eufriesea mexicana.</title>
        <authorList>
            <person name="Pan H."/>
            <person name="Kapheim K."/>
        </authorList>
    </citation>
    <scope>NUCLEOTIDE SEQUENCE [LARGE SCALE GENOMIC DNA]</scope>
    <source>
        <strain evidence="6">0111107269</strain>
        <tissue evidence="6">Whole body</tissue>
    </source>
</reference>
<dbReference type="InterPro" id="IPR011767">
    <property type="entry name" value="GLR_AS"/>
</dbReference>
<keyword evidence="4" id="KW-0812">Transmembrane</keyword>
<keyword evidence="4" id="KW-1133">Transmembrane helix</keyword>
<feature type="transmembrane region" description="Helical" evidence="4">
    <location>
        <begin position="49"/>
        <end position="69"/>
    </location>
</feature>
<dbReference type="InterPro" id="IPR036282">
    <property type="entry name" value="Glutathione-S-Trfase_C_sf"/>
</dbReference>
<dbReference type="EMBL" id="KQ761402">
    <property type="protein sequence ID" value="OAD57555.1"/>
    <property type="molecule type" value="Genomic_DNA"/>
</dbReference>
<sequence>MFILQRLSKFPQNLHCIKNVMQRYPKRNESFLSSPGPSSMLKNVVKASLVGISIGFPVGVAITMSYSWYINKEASKTYHLEGKEEKIEIIQKKPLVPISREVVFPVDTTDLKLTLFQYQTCPFCCKVRVFLDYYGISYDVVEVDPVLRKEISWSTYKKVPVLLAQVDSGYQPLNDSSMIISLLASYLKDKSQKIDDLVECYPRIAMHDENQKFKYEIMNKYFLMYKGNLPSDKYMDEIIEERKWRKWVDDIFVHTLSPNVYRTLDEAYRTFNWFSEVGKWEEYFPTWERLIMINIGAIAMWLISKRLKRKHNLKDDVRQSLYDEINKWLHAVKKHGNTFMGGEKPNLSDLAVYGILKSIEGCNAFEDALDNTKLSTWYYAMTFLKQESSTENVGMIFDVNKTVKYAFVTTEGCLWPILRSRIGRKYKQNGHMSMLELQYVTAERQYSSSNSKQELLHTRLVKIFLEICDLMPGLAWTQV</sequence>
<evidence type="ECO:0000256" key="4">
    <source>
        <dbReference type="SAM" id="Phobius"/>
    </source>
</evidence>
<comment type="similarity">
    <text evidence="2">Belongs to the GST superfamily.</text>
</comment>
<dbReference type="SFLD" id="SFLDG01203">
    <property type="entry name" value="Prostaglandin_E_synthase_like1"/>
    <property type="match status" value="1"/>
</dbReference>
<accession>A0A310SR05</accession>
<name>A0A310SR05_9HYME</name>
<dbReference type="InterPro" id="IPR036249">
    <property type="entry name" value="Thioredoxin-like_sf"/>
</dbReference>
<dbReference type="Pfam" id="PF00462">
    <property type="entry name" value="Glutaredoxin"/>
    <property type="match status" value="1"/>
</dbReference>
<dbReference type="OrthoDB" id="423541at2759"/>
<dbReference type="GO" id="GO:0005739">
    <property type="term" value="C:mitochondrion"/>
    <property type="evidence" value="ECO:0007669"/>
    <property type="project" value="TreeGrafter"/>
</dbReference>
<gene>
    <name evidence="6" type="ORF">WN48_01733</name>
</gene>
<organism evidence="6 7">
    <name type="scientific">Eufriesea mexicana</name>
    <dbReference type="NCBI Taxonomy" id="516756"/>
    <lineage>
        <taxon>Eukaryota</taxon>
        <taxon>Metazoa</taxon>
        <taxon>Ecdysozoa</taxon>
        <taxon>Arthropoda</taxon>
        <taxon>Hexapoda</taxon>
        <taxon>Insecta</taxon>
        <taxon>Pterygota</taxon>
        <taxon>Neoptera</taxon>
        <taxon>Endopterygota</taxon>
        <taxon>Hymenoptera</taxon>
        <taxon>Apocrita</taxon>
        <taxon>Aculeata</taxon>
        <taxon>Apoidea</taxon>
        <taxon>Anthophila</taxon>
        <taxon>Apidae</taxon>
        <taxon>Eufriesea</taxon>
    </lineage>
</organism>
<evidence type="ECO:0000313" key="6">
    <source>
        <dbReference type="EMBL" id="OAD57555.1"/>
    </source>
</evidence>
<feature type="domain" description="Glutaredoxin" evidence="5">
    <location>
        <begin position="114"/>
        <end position="162"/>
    </location>
</feature>
<keyword evidence="3" id="KW-0443">Lipid metabolism</keyword>
<dbReference type="Gene3D" id="3.40.30.10">
    <property type="entry name" value="Glutaredoxin"/>
    <property type="match status" value="1"/>
</dbReference>
<dbReference type="AlphaFoldDB" id="A0A310SR05"/>